<dbReference type="InterPro" id="IPR013113">
    <property type="entry name" value="SIP_FAD-bd"/>
</dbReference>
<sequence>MSRSLPRRLSVVQKQQLTPNMLRITLGGESMGDFPPNQESGYVKLIFPPEGEMDYSEAHIKAGIKPRMRSYTIRYHDGDAQTLVLDFAAHGEHGPASAWAMNAKVGDEILVREPGPTKLINPAADWFFLAGDMTALPAIGVNLEKLPPNAKGYAVIEVLDEADKQVINAPSGIELIWVVNAQPEMPNTCLSDKVKSLPWLPGEASVWSAMEFETMKTLRRYFRDEKNVSRDRLYISSYWKMGATDEGHKQAKKSDTEA</sequence>
<dbReference type="PROSITE" id="PS51384">
    <property type="entry name" value="FAD_FR"/>
    <property type="match status" value="1"/>
</dbReference>
<dbReference type="EMBL" id="BSPD01000035">
    <property type="protein sequence ID" value="GLS25781.1"/>
    <property type="molecule type" value="Genomic_DNA"/>
</dbReference>
<comment type="caution">
    <text evidence="3">The sequence shown here is derived from an EMBL/GenBank/DDBJ whole genome shotgun (WGS) entry which is preliminary data.</text>
</comment>
<dbReference type="SUPFAM" id="SSF63380">
    <property type="entry name" value="Riboflavin synthase domain-like"/>
    <property type="match status" value="1"/>
</dbReference>
<evidence type="ECO:0000256" key="1">
    <source>
        <dbReference type="ARBA" id="ARBA00035644"/>
    </source>
</evidence>
<proteinExistence type="inferred from homology"/>
<dbReference type="Gene3D" id="2.40.30.10">
    <property type="entry name" value="Translation factors"/>
    <property type="match status" value="1"/>
</dbReference>
<name>A0AA37T8D4_9GAMM</name>
<evidence type="ECO:0000259" key="2">
    <source>
        <dbReference type="PROSITE" id="PS51384"/>
    </source>
</evidence>
<protein>
    <submittedName>
        <fullName evidence="3">Siderophore-interacting protein</fullName>
    </submittedName>
</protein>
<dbReference type="InterPro" id="IPR039261">
    <property type="entry name" value="FNR_nucleotide-bd"/>
</dbReference>
<dbReference type="Pfam" id="PF08021">
    <property type="entry name" value="FAD_binding_9"/>
    <property type="match status" value="1"/>
</dbReference>
<dbReference type="CDD" id="cd06193">
    <property type="entry name" value="siderophore_interacting"/>
    <property type="match status" value="1"/>
</dbReference>
<organism evidence="3 4">
    <name type="scientific">Marinibactrum halimedae</name>
    <dbReference type="NCBI Taxonomy" id="1444977"/>
    <lineage>
        <taxon>Bacteria</taxon>
        <taxon>Pseudomonadati</taxon>
        <taxon>Pseudomonadota</taxon>
        <taxon>Gammaproteobacteria</taxon>
        <taxon>Cellvibrionales</taxon>
        <taxon>Cellvibrionaceae</taxon>
        <taxon>Marinibactrum</taxon>
    </lineage>
</organism>
<dbReference type="GO" id="GO:0016491">
    <property type="term" value="F:oxidoreductase activity"/>
    <property type="evidence" value="ECO:0007669"/>
    <property type="project" value="InterPro"/>
</dbReference>
<reference evidence="3 4" key="1">
    <citation type="journal article" date="2014" name="Int. J. Syst. Evol. Microbiol.">
        <title>Complete genome sequence of Corynebacterium casei LMG S-19264T (=DSM 44701T), isolated from a smear-ripened cheese.</title>
        <authorList>
            <consortium name="US DOE Joint Genome Institute (JGI-PGF)"/>
            <person name="Walter F."/>
            <person name="Albersmeier A."/>
            <person name="Kalinowski J."/>
            <person name="Ruckert C."/>
        </authorList>
    </citation>
    <scope>NUCLEOTIDE SEQUENCE [LARGE SCALE GENOMIC DNA]</scope>
    <source>
        <strain evidence="3 4">NBRC 110095</strain>
    </source>
</reference>
<evidence type="ECO:0000313" key="4">
    <source>
        <dbReference type="Proteomes" id="UP001156870"/>
    </source>
</evidence>
<keyword evidence="4" id="KW-1185">Reference proteome</keyword>
<comment type="similarity">
    <text evidence="1">Belongs to the SIP oxidoreductase family.</text>
</comment>
<evidence type="ECO:0000313" key="3">
    <source>
        <dbReference type="EMBL" id="GLS25781.1"/>
    </source>
</evidence>
<dbReference type="InterPro" id="IPR039374">
    <property type="entry name" value="SIP_fam"/>
</dbReference>
<feature type="domain" description="FAD-binding FR-type" evidence="2">
    <location>
        <begin position="4"/>
        <end position="123"/>
    </location>
</feature>
<dbReference type="InterPro" id="IPR017927">
    <property type="entry name" value="FAD-bd_FR_type"/>
</dbReference>
<dbReference type="Gene3D" id="3.40.50.80">
    <property type="entry name" value="Nucleotide-binding domain of ferredoxin-NADP reductase (FNR) module"/>
    <property type="match status" value="1"/>
</dbReference>
<accession>A0AA37T8D4</accession>
<dbReference type="InterPro" id="IPR007037">
    <property type="entry name" value="SIP_rossman_dom"/>
</dbReference>
<dbReference type="Pfam" id="PF04954">
    <property type="entry name" value="SIP"/>
    <property type="match status" value="1"/>
</dbReference>
<dbReference type="AlphaFoldDB" id="A0AA37T8D4"/>
<dbReference type="PANTHER" id="PTHR30157:SF0">
    <property type="entry name" value="NADPH-DEPENDENT FERRIC-CHELATE REDUCTASE"/>
    <property type="match status" value="1"/>
</dbReference>
<dbReference type="Proteomes" id="UP001156870">
    <property type="component" value="Unassembled WGS sequence"/>
</dbReference>
<dbReference type="PANTHER" id="PTHR30157">
    <property type="entry name" value="FERRIC REDUCTASE, NADPH-DEPENDENT"/>
    <property type="match status" value="1"/>
</dbReference>
<dbReference type="RefSeq" id="WP_232593918.1">
    <property type="nucleotide sequence ID" value="NZ_BSPD01000035.1"/>
</dbReference>
<dbReference type="InterPro" id="IPR017938">
    <property type="entry name" value="Riboflavin_synthase-like_b-brl"/>
</dbReference>
<gene>
    <name evidence="3" type="ORF">GCM10007877_14950</name>
</gene>